<sequence length="189" mass="21218">MAFSKPGFLKSPLEHYRDSMESVMGKKSAVFREKSVKKGLPFVYTLVFNQDTSEPLCTFSYGASFAVTPDQKEKVELMLQMDSEDMAWAHVVGYLANQLRGDCPFNPGEIIRFGQKISQESKLNSFVLVTPDLDGLPKPVFDGKKSTGVHIMQLLPIYEEEVLSIAKLGLPQFLALIEPHKTNPLRKSF</sequence>
<accession>A0ABU8I8P6</accession>
<name>A0ABU8I8P6_9SPHI</name>
<dbReference type="RefSeq" id="WP_336557862.1">
    <property type="nucleotide sequence ID" value="NZ_JAYLLN010000036.1"/>
</dbReference>
<reference evidence="2 3" key="1">
    <citation type="submission" date="2024-01" db="EMBL/GenBank/DDBJ databases">
        <title>Sphingobacterium tenebrionis sp. nov., a novel endophyte isolated from tenebrio molitor intestines.</title>
        <authorList>
            <person name="Zhang C."/>
        </authorList>
    </citation>
    <scope>NUCLEOTIDE SEQUENCE [LARGE SCALE GENOMIC DNA]</scope>
    <source>
        <strain evidence="2 3">PU5-4</strain>
    </source>
</reference>
<proteinExistence type="predicted"/>
<evidence type="ECO:0000313" key="3">
    <source>
        <dbReference type="Proteomes" id="UP001363035"/>
    </source>
</evidence>
<feature type="domain" description="Suppressor of fused-like" evidence="1">
    <location>
        <begin position="70"/>
        <end position="178"/>
    </location>
</feature>
<gene>
    <name evidence="2" type="ORF">VJ786_13180</name>
</gene>
<evidence type="ECO:0000313" key="2">
    <source>
        <dbReference type="EMBL" id="MEI5985851.1"/>
    </source>
</evidence>
<organism evidence="2 3">
    <name type="scientific">Sphingobacterium tenebrionis</name>
    <dbReference type="NCBI Taxonomy" id="3111775"/>
    <lineage>
        <taxon>Bacteria</taxon>
        <taxon>Pseudomonadati</taxon>
        <taxon>Bacteroidota</taxon>
        <taxon>Sphingobacteriia</taxon>
        <taxon>Sphingobacteriales</taxon>
        <taxon>Sphingobacteriaceae</taxon>
        <taxon>Sphingobacterium</taxon>
    </lineage>
</organism>
<keyword evidence="3" id="KW-1185">Reference proteome</keyword>
<dbReference type="InterPro" id="IPR020941">
    <property type="entry name" value="SUFU-like_domain"/>
</dbReference>
<protein>
    <submittedName>
        <fullName evidence="2">Suppressor of fused domain protein</fullName>
    </submittedName>
</protein>
<comment type="caution">
    <text evidence="2">The sequence shown here is derived from an EMBL/GenBank/DDBJ whole genome shotgun (WGS) entry which is preliminary data.</text>
</comment>
<dbReference type="Proteomes" id="UP001363035">
    <property type="component" value="Unassembled WGS sequence"/>
</dbReference>
<dbReference type="EMBL" id="JAYLLN010000036">
    <property type="protein sequence ID" value="MEI5985851.1"/>
    <property type="molecule type" value="Genomic_DNA"/>
</dbReference>
<evidence type="ECO:0000259" key="1">
    <source>
        <dbReference type="Pfam" id="PF05076"/>
    </source>
</evidence>
<dbReference type="Pfam" id="PF05076">
    <property type="entry name" value="SUFU"/>
    <property type="match status" value="1"/>
</dbReference>